<evidence type="ECO:0000313" key="2">
    <source>
        <dbReference type="Proteomes" id="UP000316621"/>
    </source>
</evidence>
<gene>
    <name evidence="1" type="ORF">C5167_021972</name>
</gene>
<keyword evidence="2" id="KW-1185">Reference proteome</keyword>
<organism evidence="1 2">
    <name type="scientific">Papaver somniferum</name>
    <name type="common">Opium poppy</name>
    <dbReference type="NCBI Taxonomy" id="3469"/>
    <lineage>
        <taxon>Eukaryota</taxon>
        <taxon>Viridiplantae</taxon>
        <taxon>Streptophyta</taxon>
        <taxon>Embryophyta</taxon>
        <taxon>Tracheophyta</taxon>
        <taxon>Spermatophyta</taxon>
        <taxon>Magnoliopsida</taxon>
        <taxon>Ranunculales</taxon>
        <taxon>Papaveraceae</taxon>
        <taxon>Papaveroideae</taxon>
        <taxon>Papaver</taxon>
    </lineage>
</organism>
<sequence>MKLGIEPEVTEHHKLRTTGLVASDVRSEPDLCDCRLGTAALETRCRAWMKCNGLHVWKLLNDALMLMLMNLLHDKIRPRK</sequence>
<dbReference type="Proteomes" id="UP000316621">
    <property type="component" value="Chromosome 5"/>
</dbReference>
<proteinExistence type="predicted"/>
<protein>
    <submittedName>
        <fullName evidence="1">Uncharacterized protein</fullName>
    </submittedName>
</protein>
<accession>A0A4Y7JHH3</accession>
<dbReference type="EMBL" id="CM010719">
    <property type="protein sequence ID" value="RZC60207.1"/>
    <property type="molecule type" value="Genomic_DNA"/>
</dbReference>
<evidence type="ECO:0000313" key="1">
    <source>
        <dbReference type="EMBL" id="RZC60207.1"/>
    </source>
</evidence>
<reference evidence="1 2" key="1">
    <citation type="journal article" date="2018" name="Science">
        <title>The opium poppy genome and morphinan production.</title>
        <authorList>
            <person name="Guo L."/>
            <person name="Winzer T."/>
            <person name="Yang X."/>
            <person name="Li Y."/>
            <person name="Ning Z."/>
            <person name="He Z."/>
            <person name="Teodor R."/>
            <person name="Lu Y."/>
            <person name="Bowser T.A."/>
            <person name="Graham I.A."/>
            <person name="Ye K."/>
        </authorList>
    </citation>
    <scope>NUCLEOTIDE SEQUENCE [LARGE SCALE GENOMIC DNA]</scope>
    <source>
        <strain evidence="2">cv. HN1</strain>
        <tissue evidence="1">Leaves</tissue>
    </source>
</reference>
<dbReference type="AlphaFoldDB" id="A0A4Y7JHH3"/>
<name>A0A4Y7JHH3_PAPSO</name>
<dbReference type="Gramene" id="RZC60207">
    <property type="protein sequence ID" value="RZC60207"/>
    <property type="gene ID" value="C5167_021972"/>
</dbReference>